<dbReference type="EMBL" id="JABVXQ010000014">
    <property type="protein sequence ID" value="KAF6078061.1"/>
    <property type="molecule type" value="Genomic_DNA"/>
</dbReference>
<proteinExistence type="predicted"/>
<sequence length="122" mass="13346">MESGPWGVRRPQTLEPPSPISQLLAPQIGYLASRLRGGTLTFIFLILIPSQSVTSILLLSVQVEVVGEPKTQPCHPGRGHEIFAPRNVFDKDSACVLYLCQCASSTHLGTQTSLRGVFPLRY</sequence>
<protein>
    <submittedName>
        <fullName evidence="1">Uncharacterized protein</fullName>
    </submittedName>
</protein>
<dbReference type="AlphaFoldDB" id="A0A833YRY3"/>
<name>A0A833YRY3_9CHIR</name>
<dbReference type="Proteomes" id="UP000664940">
    <property type="component" value="Unassembled WGS sequence"/>
</dbReference>
<gene>
    <name evidence="1" type="ORF">HJG60_008995</name>
</gene>
<evidence type="ECO:0000313" key="2">
    <source>
        <dbReference type="Proteomes" id="UP000664940"/>
    </source>
</evidence>
<organism evidence="1 2">
    <name type="scientific">Phyllostomus discolor</name>
    <name type="common">pale spear-nosed bat</name>
    <dbReference type="NCBI Taxonomy" id="89673"/>
    <lineage>
        <taxon>Eukaryota</taxon>
        <taxon>Metazoa</taxon>
        <taxon>Chordata</taxon>
        <taxon>Craniata</taxon>
        <taxon>Vertebrata</taxon>
        <taxon>Euteleostomi</taxon>
        <taxon>Mammalia</taxon>
        <taxon>Eutheria</taxon>
        <taxon>Laurasiatheria</taxon>
        <taxon>Chiroptera</taxon>
        <taxon>Yangochiroptera</taxon>
        <taxon>Phyllostomidae</taxon>
        <taxon>Phyllostominae</taxon>
        <taxon>Phyllostomus</taxon>
    </lineage>
</organism>
<comment type="caution">
    <text evidence="1">The sequence shown here is derived from an EMBL/GenBank/DDBJ whole genome shotgun (WGS) entry which is preliminary data.</text>
</comment>
<evidence type="ECO:0000313" key="1">
    <source>
        <dbReference type="EMBL" id="KAF6078061.1"/>
    </source>
</evidence>
<accession>A0A833YRY3</accession>
<reference evidence="1 2" key="1">
    <citation type="journal article" date="2020" name="Nature">
        <title>Six reference-quality genomes reveal evolution of bat adaptations.</title>
        <authorList>
            <person name="Jebb D."/>
            <person name="Huang Z."/>
            <person name="Pippel M."/>
            <person name="Hughes G.M."/>
            <person name="Lavrichenko K."/>
            <person name="Devanna P."/>
            <person name="Winkler S."/>
            <person name="Jermiin L.S."/>
            <person name="Skirmuntt E.C."/>
            <person name="Katzourakis A."/>
            <person name="Burkitt-Gray L."/>
            <person name="Ray D.A."/>
            <person name="Sullivan K.A.M."/>
            <person name="Roscito J.G."/>
            <person name="Kirilenko B.M."/>
            <person name="Davalos L.M."/>
            <person name="Corthals A.P."/>
            <person name="Power M.L."/>
            <person name="Jones G."/>
            <person name="Ransome R.D."/>
            <person name="Dechmann D.K.N."/>
            <person name="Locatelli A.G."/>
            <person name="Puechmaille S.J."/>
            <person name="Fedrigo O."/>
            <person name="Jarvis E.D."/>
            <person name="Hiller M."/>
            <person name="Vernes S.C."/>
            <person name="Myers E.W."/>
            <person name="Teeling E.C."/>
        </authorList>
    </citation>
    <scope>NUCLEOTIDE SEQUENCE [LARGE SCALE GENOMIC DNA]</scope>
    <source>
        <strain evidence="1">Bat1K_MPI-CBG_1</strain>
    </source>
</reference>